<dbReference type="Proteomes" id="UP000004416">
    <property type="component" value="Unassembled WGS sequence"/>
</dbReference>
<evidence type="ECO:0000313" key="2">
    <source>
        <dbReference type="Proteomes" id="UP000004416"/>
    </source>
</evidence>
<gene>
    <name evidence="1" type="ORF">HMPREF0322_02946</name>
</gene>
<proteinExistence type="predicted"/>
<dbReference type="HOGENOM" id="CLU_3232635_0_0_9"/>
<sequence>MKIAYSSASTSLLPYSFSYFYPGAKFLNPYVLYITKFLVKKAT</sequence>
<evidence type="ECO:0000313" key="1">
    <source>
        <dbReference type="EMBL" id="EHL06378.1"/>
    </source>
</evidence>
<reference evidence="1 2" key="1">
    <citation type="submission" date="2011-08" db="EMBL/GenBank/DDBJ databases">
        <authorList>
            <person name="Weinstock G."/>
            <person name="Sodergren E."/>
            <person name="Clifton S."/>
            <person name="Fulton L."/>
            <person name="Fulton B."/>
            <person name="Courtney L."/>
            <person name="Fronick C."/>
            <person name="Harrison M."/>
            <person name="Strong C."/>
            <person name="Farmer C."/>
            <person name="Delahaunty K."/>
            <person name="Markovic C."/>
            <person name="Hall O."/>
            <person name="Minx P."/>
            <person name="Tomlinson C."/>
            <person name="Mitreva M."/>
            <person name="Hou S."/>
            <person name="Chen J."/>
            <person name="Wollam A."/>
            <person name="Pepin K.H."/>
            <person name="Johnson M."/>
            <person name="Bhonagiri V."/>
            <person name="Zhang X."/>
            <person name="Suruliraj S."/>
            <person name="Warren W."/>
            <person name="Chinwalla A."/>
            <person name="Mardis E.R."/>
            <person name="Wilson R.K."/>
        </authorList>
    </citation>
    <scope>NUCLEOTIDE SEQUENCE [LARGE SCALE GENOMIC DNA]</scope>
    <source>
        <strain evidence="1 2">DP7</strain>
    </source>
</reference>
<organism evidence="1 2">
    <name type="scientific">Desulfitobacterium hafniense DP7</name>
    <dbReference type="NCBI Taxonomy" id="537010"/>
    <lineage>
        <taxon>Bacteria</taxon>
        <taxon>Bacillati</taxon>
        <taxon>Bacillota</taxon>
        <taxon>Clostridia</taxon>
        <taxon>Eubacteriales</taxon>
        <taxon>Desulfitobacteriaceae</taxon>
        <taxon>Desulfitobacterium</taxon>
    </lineage>
</organism>
<accession>G9XPP9</accession>
<comment type="caution">
    <text evidence="1">The sequence shown here is derived from an EMBL/GenBank/DDBJ whole genome shotgun (WGS) entry which is preliminary data.</text>
</comment>
<protein>
    <submittedName>
        <fullName evidence="1">Uncharacterized protein</fullName>
    </submittedName>
</protein>
<dbReference type="EMBL" id="AFZX01000075">
    <property type="protein sequence ID" value="EHL06378.1"/>
    <property type="molecule type" value="Genomic_DNA"/>
</dbReference>
<name>G9XPP9_DESHA</name>
<dbReference type="AlphaFoldDB" id="G9XPP9"/>